<reference evidence="1" key="1">
    <citation type="journal article" date="2021" name="Microb. Physiol.">
        <title>Proteogenomic Insights into the Physiology of Marine, Sulfate-Reducing, Filamentous Desulfonema limicola and Desulfonema magnum.</title>
        <authorList>
            <person name="Schnaars V."/>
            <person name="Wohlbrand L."/>
            <person name="Scheve S."/>
            <person name="Hinrichs C."/>
            <person name="Reinhardt R."/>
            <person name="Rabus R."/>
        </authorList>
    </citation>
    <scope>NUCLEOTIDE SEQUENCE</scope>
    <source>
        <strain evidence="1">4be13</strain>
    </source>
</reference>
<evidence type="ECO:0000313" key="2">
    <source>
        <dbReference type="Proteomes" id="UP000663722"/>
    </source>
</evidence>
<organism evidence="1 2">
    <name type="scientific">Desulfonema magnum</name>
    <dbReference type="NCBI Taxonomy" id="45655"/>
    <lineage>
        <taxon>Bacteria</taxon>
        <taxon>Pseudomonadati</taxon>
        <taxon>Thermodesulfobacteriota</taxon>
        <taxon>Desulfobacteria</taxon>
        <taxon>Desulfobacterales</taxon>
        <taxon>Desulfococcaceae</taxon>
        <taxon>Desulfonema</taxon>
    </lineage>
</organism>
<proteinExistence type="predicted"/>
<dbReference type="EMBL" id="CP061800">
    <property type="protein sequence ID" value="QTA91338.1"/>
    <property type="molecule type" value="Genomic_DNA"/>
</dbReference>
<evidence type="ECO:0000313" key="1">
    <source>
        <dbReference type="EMBL" id="QTA91338.1"/>
    </source>
</evidence>
<dbReference type="AlphaFoldDB" id="A0A975BU66"/>
<gene>
    <name evidence="1" type="ORF">dnm_074030</name>
</gene>
<protein>
    <submittedName>
        <fullName evidence="1">Uncharacterized protein</fullName>
    </submittedName>
</protein>
<dbReference type="Proteomes" id="UP000663722">
    <property type="component" value="Chromosome"/>
</dbReference>
<dbReference type="KEGG" id="dmm:dnm_074030"/>
<name>A0A975BU66_9BACT</name>
<keyword evidence="2" id="KW-1185">Reference proteome</keyword>
<sequence length="38" mass="4382">MKKINAAIKKNFIIPSYDNGQHIRKIPGQKNLIIELSF</sequence>
<accession>A0A975BU66</accession>